<dbReference type="SMART" id="SM00979">
    <property type="entry name" value="TIFY"/>
    <property type="match status" value="1"/>
</dbReference>
<dbReference type="AlphaFoldDB" id="A0AAQ3JWP6"/>
<dbReference type="PROSITE" id="PS51320">
    <property type="entry name" value="TIFY"/>
    <property type="match status" value="1"/>
</dbReference>
<proteinExistence type="inferred from homology"/>
<dbReference type="Pfam" id="PF09425">
    <property type="entry name" value="Jas_motif"/>
    <property type="match status" value="1"/>
</dbReference>
<dbReference type="Pfam" id="PF06200">
    <property type="entry name" value="tify"/>
    <property type="match status" value="1"/>
</dbReference>
<keyword evidence="7" id="KW-1185">Reference proteome</keyword>
<comment type="function">
    <text evidence="4">Repressor of jasmonate responses.</text>
</comment>
<evidence type="ECO:0000313" key="7">
    <source>
        <dbReference type="Proteomes" id="UP001327560"/>
    </source>
</evidence>
<feature type="domain" description="Tify" evidence="5">
    <location>
        <begin position="91"/>
        <end position="126"/>
    </location>
</feature>
<evidence type="ECO:0000259" key="5">
    <source>
        <dbReference type="PROSITE" id="PS51320"/>
    </source>
</evidence>
<evidence type="ECO:0000256" key="3">
    <source>
        <dbReference type="ARBA" id="ARBA00022843"/>
    </source>
</evidence>
<protein>
    <recommendedName>
        <fullName evidence="4">Protein TIFY</fullName>
    </recommendedName>
    <alternativeName>
        <fullName evidence="4">Jasmonate ZIM domain-containing protein</fullName>
    </alternativeName>
</protein>
<dbReference type="GO" id="GO:0031347">
    <property type="term" value="P:regulation of defense response"/>
    <property type="evidence" value="ECO:0007669"/>
    <property type="project" value="UniProtKB-UniRule"/>
</dbReference>
<dbReference type="Proteomes" id="UP001327560">
    <property type="component" value="Chromosome 2"/>
</dbReference>
<keyword evidence="2 4" id="KW-1184">Jasmonic acid signaling pathway</keyword>
<sequence>MAARKQGQTNFAVACSLLSQYIKENGRLIADLALGVAVGPQDDGKGKSESFRPPTTMCLLPGADVSSGNDEERGREETLFPQRAENLKNFREPERAQLTIFYGGKVLVFDNFPSEKAHDLFRLASKENPTVQSFGFESPSSSLASLSDQNSTFVSNSANTFLAAQGRLPPSSAQPILSAADLPIARKASLQRFLEKRKYRISERAPYQVHASKKMVTSVKQEEDSRPWLCLGPQFSFQASN</sequence>
<evidence type="ECO:0000256" key="2">
    <source>
        <dbReference type="ARBA" id="ARBA00022819"/>
    </source>
</evidence>
<reference evidence="6 7" key="1">
    <citation type="submission" date="2023-10" db="EMBL/GenBank/DDBJ databases">
        <title>Chromosome-scale genome assembly provides insights into flower coloration mechanisms of Canna indica.</title>
        <authorList>
            <person name="Li C."/>
        </authorList>
    </citation>
    <scope>NUCLEOTIDE SEQUENCE [LARGE SCALE GENOMIC DNA]</scope>
    <source>
        <tissue evidence="6">Flower</tissue>
    </source>
</reference>
<evidence type="ECO:0000256" key="4">
    <source>
        <dbReference type="RuleBase" id="RU369065"/>
    </source>
</evidence>
<comment type="domain">
    <text evidence="4">The jas domain is required for interaction with COI1.</text>
</comment>
<evidence type="ECO:0000256" key="1">
    <source>
        <dbReference type="ARBA" id="ARBA00008614"/>
    </source>
</evidence>
<keyword evidence="3" id="KW-0832">Ubl conjugation</keyword>
<dbReference type="InterPro" id="IPR010399">
    <property type="entry name" value="Tify_dom"/>
</dbReference>
<dbReference type="GO" id="GO:2000022">
    <property type="term" value="P:regulation of jasmonic acid mediated signaling pathway"/>
    <property type="evidence" value="ECO:0007669"/>
    <property type="project" value="UniProtKB-UniRule"/>
</dbReference>
<dbReference type="GO" id="GO:0009611">
    <property type="term" value="P:response to wounding"/>
    <property type="evidence" value="ECO:0007669"/>
    <property type="project" value="UniProtKB-UniRule"/>
</dbReference>
<gene>
    <name evidence="6" type="ORF">Cni_G06256</name>
</gene>
<accession>A0AAQ3JWP6</accession>
<dbReference type="InterPro" id="IPR040390">
    <property type="entry name" value="TIFY/JAZ"/>
</dbReference>
<evidence type="ECO:0000313" key="6">
    <source>
        <dbReference type="EMBL" id="WOK97548.1"/>
    </source>
</evidence>
<dbReference type="PANTHER" id="PTHR33077:SF140">
    <property type="entry name" value="PROTEIN TIFY 10B"/>
    <property type="match status" value="1"/>
</dbReference>
<dbReference type="PANTHER" id="PTHR33077">
    <property type="entry name" value="PROTEIN TIFY 4A-RELATED-RELATED"/>
    <property type="match status" value="1"/>
</dbReference>
<name>A0AAQ3JWP6_9LILI</name>
<organism evidence="6 7">
    <name type="scientific">Canna indica</name>
    <name type="common">Indian-shot</name>
    <dbReference type="NCBI Taxonomy" id="4628"/>
    <lineage>
        <taxon>Eukaryota</taxon>
        <taxon>Viridiplantae</taxon>
        <taxon>Streptophyta</taxon>
        <taxon>Embryophyta</taxon>
        <taxon>Tracheophyta</taxon>
        <taxon>Spermatophyta</taxon>
        <taxon>Magnoliopsida</taxon>
        <taxon>Liliopsida</taxon>
        <taxon>Zingiberales</taxon>
        <taxon>Cannaceae</taxon>
        <taxon>Canna</taxon>
    </lineage>
</organism>
<keyword evidence="4" id="KW-0539">Nucleus</keyword>
<dbReference type="GO" id="GO:0005634">
    <property type="term" value="C:nucleus"/>
    <property type="evidence" value="ECO:0007669"/>
    <property type="project" value="UniProtKB-SubCell"/>
</dbReference>
<dbReference type="InterPro" id="IPR018467">
    <property type="entry name" value="CCT_CS"/>
</dbReference>
<dbReference type="EMBL" id="CP136891">
    <property type="protein sequence ID" value="WOK97548.1"/>
    <property type="molecule type" value="Genomic_DNA"/>
</dbReference>
<comment type="similarity">
    <text evidence="1 4">Belongs to the TIFY/JAZ family.</text>
</comment>
<comment type="subcellular location">
    <subcellularLocation>
        <location evidence="4">Nucleus</location>
    </subcellularLocation>
</comment>